<gene>
    <name evidence="1" type="ORF">S12H4_16988</name>
</gene>
<accession>X1RP08</accession>
<feature type="non-terminal residue" evidence="1">
    <location>
        <position position="55"/>
    </location>
</feature>
<reference evidence="1" key="1">
    <citation type="journal article" date="2014" name="Front. Microbiol.">
        <title>High frequency of phylogenetically diverse reductive dehalogenase-homologous genes in deep subseafloor sedimentary metagenomes.</title>
        <authorList>
            <person name="Kawai M."/>
            <person name="Futagami T."/>
            <person name="Toyoda A."/>
            <person name="Takaki Y."/>
            <person name="Nishi S."/>
            <person name="Hori S."/>
            <person name="Arai W."/>
            <person name="Tsubouchi T."/>
            <person name="Morono Y."/>
            <person name="Uchiyama I."/>
            <person name="Ito T."/>
            <person name="Fujiyama A."/>
            <person name="Inagaki F."/>
            <person name="Takami H."/>
        </authorList>
    </citation>
    <scope>NUCLEOTIDE SEQUENCE</scope>
    <source>
        <strain evidence="1">Expedition CK06-06</strain>
    </source>
</reference>
<comment type="caution">
    <text evidence="1">The sequence shown here is derived from an EMBL/GenBank/DDBJ whole genome shotgun (WGS) entry which is preliminary data.</text>
</comment>
<dbReference type="AlphaFoldDB" id="X1RP08"/>
<dbReference type="EMBL" id="BARW01008259">
    <property type="protein sequence ID" value="GAI82393.1"/>
    <property type="molecule type" value="Genomic_DNA"/>
</dbReference>
<name>X1RP08_9ZZZZ</name>
<sequence>MALKDLSGKGVRDLDREDFEKLFCQHCHEYEDCPRDDQKILGCKAFVDTGLWDAF</sequence>
<protein>
    <submittedName>
        <fullName evidence="1">Uncharacterized protein</fullName>
    </submittedName>
</protein>
<evidence type="ECO:0000313" key="1">
    <source>
        <dbReference type="EMBL" id="GAI82393.1"/>
    </source>
</evidence>
<proteinExistence type="predicted"/>
<organism evidence="1">
    <name type="scientific">marine sediment metagenome</name>
    <dbReference type="NCBI Taxonomy" id="412755"/>
    <lineage>
        <taxon>unclassified sequences</taxon>
        <taxon>metagenomes</taxon>
        <taxon>ecological metagenomes</taxon>
    </lineage>
</organism>